<dbReference type="OrthoDB" id="289247at2759"/>
<dbReference type="PROSITE" id="PS00018">
    <property type="entry name" value="EF_HAND_1"/>
    <property type="match status" value="1"/>
</dbReference>
<keyword evidence="2" id="KW-0677">Repeat</keyword>
<evidence type="ECO:0008006" key="7">
    <source>
        <dbReference type="Google" id="ProtNLM"/>
    </source>
</evidence>
<evidence type="ECO:0000313" key="5">
    <source>
        <dbReference type="EMBL" id="RZC38361.1"/>
    </source>
</evidence>
<evidence type="ECO:0000256" key="4">
    <source>
        <dbReference type="SAM" id="SignalP"/>
    </source>
</evidence>
<comment type="caution">
    <text evidence="5">The sequence shown here is derived from an EMBL/GenBank/DDBJ whole genome shotgun (WGS) entry which is preliminary data.</text>
</comment>
<name>A0A482VZN2_ASBVE</name>
<dbReference type="Proteomes" id="UP000292052">
    <property type="component" value="Unassembled WGS sequence"/>
</dbReference>
<dbReference type="InterPro" id="IPR011992">
    <property type="entry name" value="EF-hand-dom_pair"/>
</dbReference>
<gene>
    <name evidence="5" type="ORF">BDFB_009120</name>
</gene>
<proteinExistence type="predicted"/>
<protein>
    <recommendedName>
        <fullName evidence="7">Multiple coagulation factor deficiency protein 2-like</fullName>
    </recommendedName>
</protein>
<evidence type="ECO:0000313" key="6">
    <source>
        <dbReference type="Proteomes" id="UP000292052"/>
    </source>
</evidence>
<reference evidence="5 6" key="1">
    <citation type="submission" date="2017-03" db="EMBL/GenBank/DDBJ databases">
        <title>Genome of the blue death feigning beetle - Asbolus verrucosus.</title>
        <authorList>
            <person name="Rider S.D."/>
        </authorList>
    </citation>
    <scope>NUCLEOTIDE SEQUENCE [LARGE SCALE GENOMIC DNA]</scope>
    <source>
        <strain evidence="5">Butters</strain>
        <tissue evidence="5">Head and leg muscle</tissue>
    </source>
</reference>
<evidence type="ECO:0000256" key="1">
    <source>
        <dbReference type="ARBA" id="ARBA00022729"/>
    </source>
</evidence>
<dbReference type="EMBL" id="QDEB01044004">
    <property type="protein sequence ID" value="RZC38361.1"/>
    <property type="molecule type" value="Genomic_DNA"/>
</dbReference>
<dbReference type="SUPFAM" id="SSF47473">
    <property type="entry name" value="EF-hand"/>
    <property type="match status" value="1"/>
</dbReference>
<dbReference type="Gene3D" id="1.10.238.10">
    <property type="entry name" value="EF-hand"/>
    <property type="match status" value="1"/>
</dbReference>
<feature type="chain" id="PRO_5019793789" description="Multiple coagulation factor deficiency protein 2-like" evidence="4">
    <location>
        <begin position="17"/>
        <end position="178"/>
    </location>
</feature>
<keyword evidence="1 4" id="KW-0732">Signal</keyword>
<dbReference type="STRING" id="1661398.A0A482VZN2"/>
<dbReference type="InterPro" id="IPR052110">
    <property type="entry name" value="MCFD2-like"/>
</dbReference>
<keyword evidence="6" id="KW-1185">Reference proteome</keyword>
<evidence type="ECO:0000256" key="2">
    <source>
        <dbReference type="ARBA" id="ARBA00022737"/>
    </source>
</evidence>
<dbReference type="InterPro" id="IPR018247">
    <property type="entry name" value="EF_Hand_1_Ca_BS"/>
</dbReference>
<accession>A0A482VZN2</accession>
<evidence type="ECO:0000256" key="3">
    <source>
        <dbReference type="ARBA" id="ARBA00022837"/>
    </source>
</evidence>
<dbReference type="AlphaFoldDB" id="A0A482VZN2"/>
<dbReference type="PANTHER" id="PTHR23104">
    <property type="entry name" value="MULTIPLE COAGULATION FACTOR DEFICIENCY PROTEIN 2 NEURAL STEM CELL DERIVED NEURONAL SURVIVAL PROTEIN"/>
    <property type="match status" value="1"/>
</dbReference>
<feature type="signal peptide" evidence="4">
    <location>
        <begin position="1"/>
        <end position="16"/>
    </location>
</feature>
<sequence length="178" mass="20478">MISGYFLLAVLVHAFASRGPHHPRGEPVAKHVHYRPTKTSPGKLTQDAELLHDKEHIQEHLQEVINEPDLSKLTDEELEFYYFQVHDTDKNSKLDGLEILQAILHTTHENDQSSEEEEGQQLYSQGDDFEYYVELIDRVLLEDDLDKDGYLSYPEYASGRKKAIIAERKGQPSVKMIS</sequence>
<dbReference type="PANTHER" id="PTHR23104:SF1">
    <property type="entry name" value="EF-HAND DOMAIN-CONTAINING PROTEIN"/>
    <property type="match status" value="1"/>
</dbReference>
<keyword evidence="3" id="KW-0106">Calcium</keyword>
<organism evidence="5 6">
    <name type="scientific">Asbolus verrucosus</name>
    <name type="common">Desert ironclad beetle</name>
    <dbReference type="NCBI Taxonomy" id="1661398"/>
    <lineage>
        <taxon>Eukaryota</taxon>
        <taxon>Metazoa</taxon>
        <taxon>Ecdysozoa</taxon>
        <taxon>Arthropoda</taxon>
        <taxon>Hexapoda</taxon>
        <taxon>Insecta</taxon>
        <taxon>Pterygota</taxon>
        <taxon>Neoptera</taxon>
        <taxon>Endopterygota</taxon>
        <taxon>Coleoptera</taxon>
        <taxon>Polyphaga</taxon>
        <taxon>Cucujiformia</taxon>
        <taxon>Tenebrionidae</taxon>
        <taxon>Pimeliinae</taxon>
        <taxon>Asbolus</taxon>
    </lineage>
</organism>